<dbReference type="SMART" id="SM00967">
    <property type="entry name" value="SpoU_sub_bind"/>
    <property type="match status" value="1"/>
</dbReference>
<dbReference type="CDD" id="cd18103">
    <property type="entry name" value="SpoU-like_RlmB"/>
    <property type="match status" value="1"/>
</dbReference>
<dbReference type="InterPro" id="IPR013123">
    <property type="entry name" value="SpoU_subst-bd"/>
</dbReference>
<name>A0A095BEP4_9HYPH</name>
<dbReference type="InterPro" id="IPR029064">
    <property type="entry name" value="Ribosomal_eL30-like_sf"/>
</dbReference>
<evidence type="ECO:0000313" key="5">
    <source>
        <dbReference type="Proteomes" id="UP000033731"/>
    </source>
</evidence>
<sequence>MKLMPPNKNNKISSPKDSHYAKLRRNYRDRKKIQLIDQKDILQNKHITQANNLFLYGIHTVGAALNNPQRKIFQLLATRNSLTRLNWDANRPHPFPVKIVSPSTIDQIVGKETVHQGLALETTPLSSPTLDTIQNSQLIIILDHINDPHNVGAILRSSVAFGCGGIITTRRYSPSESAVLAKSASGALEHIPYIRIGNLTDALHKIHAWQFQTIGLSSESNNPLEKEIKSDKIALILGAEGKGLRQKTQETATSIAHLNMPGIIKSLNVSNAAAVALYITQNHLAK</sequence>
<protein>
    <submittedName>
        <fullName evidence="4">23S rRNA (Guanosine-2'-O-)-methyltransferase rlmB</fullName>
        <ecNumber evidence="4">2.1.1.-</ecNumber>
    </submittedName>
</protein>
<accession>A0A095BEP4</accession>
<dbReference type="EMBL" id="JMTK01000002">
    <property type="protein sequence ID" value="KJZ81975.1"/>
    <property type="molecule type" value="Genomic_DNA"/>
</dbReference>
<reference evidence="4 5" key="1">
    <citation type="journal article" date="2015" name="Phytopathology">
        <title>Genomes of Candidatus Liberibacter solanacearum haplotype A from New Zealand and the USA suggest significant genome plasticity in the species.</title>
        <authorList>
            <person name="Thompson S.M."/>
            <person name="Johnson C.P."/>
            <person name="Lu A.Y."/>
            <person name="Frampton R.A."/>
            <person name="Sullivan K.L."/>
            <person name="Fiers M.W."/>
            <person name="Crowhurst R.N."/>
            <person name="Pitman A.R."/>
            <person name="Scott I."/>
            <person name="Gudmestad N.C."/>
            <person name="Smith G.R."/>
        </authorList>
    </citation>
    <scope>NUCLEOTIDE SEQUENCE [LARGE SCALE GENOMIC DNA]</scope>
    <source>
        <strain evidence="4 5">LsoNZ1</strain>
    </source>
</reference>
<evidence type="ECO:0000256" key="1">
    <source>
        <dbReference type="ARBA" id="ARBA00022603"/>
    </source>
</evidence>
<dbReference type="GO" id="GO:0005829">
    <property type="term" value="C:cytosol"/>
    <property type="evidence" value="ECO:0007669"/>
    <property type="project" value="TreeGrafter"/>
</dbReference>
<dbReference type="GO" id="GO:0006396">
    <property type="term" value="P:RNA processing"/>
    <property type="evidence" value="ECO:0007669"/>
    <property type="project" value="InterPro"/>
</dbReference>
<dbReference type="InterPro" id="IPR029028">
    <property type="entry name" value="Alpha/beta_knot_MTases"/>
</dbReference>
<feature type="domain" description="RNA 2-O ribose methyltransferase substrate binding" evidence="3">
    <location>
        <begin position="54"/>
        <end position="128"/>
    </location>
</feature>
<dbReference type="SUPFAM" id="SSF55315">
    <property type="entry name" value="L30e-like"/>
    <property type="match status" value="1"/>
</dbReference>
<dbReference type="PANTHER" id="PTHR46429:SF1">
    <property type="entry name" value="23S RRNA (GUANOSINE-2'-O-)-METHYLTRANSFERASE RLMB"/>
    <property type="match status" value="1"/>
</dbReference>
<organism evidence="4 5">
    <name type="scientific">Candidatus Liberibacter solanacearum</name>
    <dbReference type="NCBI Taxonomy" id="556287"/>
    <lineage>
        <taxon>Bacteria</taxon>
        <taxon>Pseudomonadati</taxon>
        <taxon>Pseudomonadota</taxon>
        <taxon>Alphaproteobacteria</taxon>
        <taxon>Hyphomicrobiales</taxon>
        <taxon>Rhizobiaceae</taxon>
        <taxon>Liberibacter</taxon>
    </lineage>
</organism>
<evidence type="ECO:0000256" key="2">
    <source>
        <dbReference type="ARBA" id="ARBA00022679"/>
    </source>
</evidence>
<keyword evidence="2 4" id="KW-0808">Transferase</keyword>
<evidence type="ECO:0000313" key="4">
    <source>
        <dbReference type="EMBL" id="KJZ81975.1"/>
    </source>
</evidence>
<keyword evidence="1 4" id="KW-0489">Methyltransferase</keyword>
<dbReference type="Gene3D" id="3.30.1330.30">
    <property type="match status" value="1"/>
</dbReference>
<dbReference type="GO" id="GO:0032259">
    <property type="term" value="P:methylation"/>
    <property type="evidence" value="ECO:0007669"/>
    <property type="project" value="UniProtKB-KW"/>
</dbReference>
<proteinExistence type="predicted"/>
<dbReference type="Gene3D" id="3.40.1280.10">
    <property type="match status" value="1"/>
</dbReference>
<comment type="caution">
    <text evidence="4">The sequence shown here is derived from an EMBL/GenBank/DDBJ whole genome shotgun (WGS) entry which is preliminary data.</text>
</comment>
<dbReference type="PANTHER" id="PTHR46429">
    <property type="entry name" value="23S RRNA (GUANOSINE-2'-O-)-METHYLTRANSFERASE RLMB"/>
    <property type="match status" value="1"/>
</dbReference>
<dbReference type="PATRIC" id="fig|556287.8.peg.696"/>
<dbReference type="InterPro" id="IPR029026">
    <property type="entry name" value="tRNA_m1G_MTases_N"/>
</dbReference>
<dbReference type="Pfam" id="PF00588">
    <property type="entry name" value="SpoU_methylase"/>
    <property type="match status" value="1"/>
</dbReference>
<evidence type="ECO:0000259" key="3">
    <source>
        <dbReference type="SMART" id="SM00967"/>
    </source>
</evidence>
<dbReference type="Proteomes" id="UP000033731">
    <property type="component" value="Unassembled WGS sequence"/>
</dbReference>
<dbReference type="GO" id="GO:0003723">
    <property type="term" value="F:RNA binding"/>
    <property type="evidence" value="ECO:0007669"/>
    <property type="project" value="InterPro"/>
</dbReference>
<dbReference type="InterPro" id="IPR004441">
    <property type="entry name" value="rRNA_MeTrfase_TrmH"/>
</dbReference>
<dbReference type="Pfam" id="PF08032">
    <property type="entry name" value="SpoU_sub_bind"/>
    <property type="match status" value="1"/>
</dbReference>
<dbReference type="SUPFAM" id="SSF75217">
    <property type="entry name" value="alpha/beta knot"/>
    <property type="match status" value="1"/>
</dbReference>
<dbReference type="EC" id="2.1.1.-" evidence="4"/>
<dbReference type="AlphaFoldDB" id="A0A095BEP4"/>
<dbReference type="RefSeq" id="WP_034442693.1">
    <property type="nucleotide sequence ID" value="NZ_JMTK01000002.1"/>
</dbReference>
<dbReference type="InterPro" id="IPR001537">
    <property type="entry name" value="SpoU_MeTrfase"/>
</dbReference>
<dbReference type="GO" id="GO:0008173">
    <property type="term" value="F:RNA methyltransferase activity"/>
    <property type="evidence" value="ECO:0007669"/>
    <property type="project" value="InterPro"/>
</dbReference>
<keyword evidence="5" id="KW-1185">Reference proteome</keyword>
<gene>
    <name evidence="4" type="ORF">DJ66_0707</name>
</gene>